<gene>
    <name evidence="1" type="ORF">ENI26_12800</name>
</gene>
<name>A0A7C2AIZ0_9GAMM</name>
<protein>
    <recommendedName>
        <fullName evidence="2">DUF2607 family protein</fullName>
    </recommendedName>
</protein>
<comment type="caution">
    <text evidence="1">The sequence shown here is derived from an EMBL/GenBank/DDBJ whole genome shotgun (WGS) entry which is preliminary data.</text>
</comment>
<sequence>MNHVRQKQTVLYALAAIVLLLQSFAVWHDAEHSFHHADAQCERLNAINHIPFATINADISILSVLKSVFIETDSSVPTLPATQLSHYSIRAPPVFS</sequence>
<evidence type="ECO:0008006" key="2">
    <source>
        <dbReference type="Google" id="ProtNLM"/>
    </source>
</evidence>
<dbReference type="EMBL" id="DRHY01000297">
    <property type="protein sequence ID" value="HEC75231.1"/>
    <property type="molecule type" value="Genomic_DNA"/>
</dbReference>
<proteinExistence type="predicted"/>
<reference evidence="1" key="1">
    <citation type="journal article" date="2020" name="mSystems">
        <title>Genome- and Community-Level Interaction Insights into Carbon Utilization and Element Cycling Functions of Hydrothermarchaeota in Hydrothermal Sediment.</title>
        <authorList>
            <person name="Zhou Z."/>
            <person name="Liu Y."/>
            <person name="Xu W."/>
            <person name="Pan J."/>
            <person name="Luo Z.H."/>
            <person name="Li M."/>
        </authorList>
    </citation>
    <scope>NUCLEOTIDE SEQUENCE [LARGE SCALE GENOMIC DNA]</scope>
    <source>
        <strain evidence="1">HyVt-380</strain>
    </source>
</reference>
<evidence type="ECO:0000313" key="1">
    <source>
        <dbReference type="EMBL" id="HEC75231.1"/>
    </source>
</evidence>
<dbReference type="Proteomes" id="UP000886384">
    <property type="component" value="Unassembled WGS sequence"/>
</dbReference>
<organism evidence="1">
    <name type="scientific">Methylophaga aminisulfidivorans</name>
    <dbReference type="NCBI Taxonomy" id="230105"/>
    <lineage>
        <taxon>Bacteria</taxon>
        <taxon>Pseudomonadati</taxon>
        <taxon>Pseudomonadota</taxon>
        <taxon>Gammaproteobacteria</taxon>
        <taxon>Thiotrichales</taxon>
        <taxon>Piscirickettsiaceae</taxon>
        <taxon>Methylophaga</taxon>
    </lineage>
</organism>
<accession>A0A7C2AIZ0</accession>
<dbReference type="AlphaFoldDB" id="A0A7C2AIZ0"/>